<gene>
    <name evidence="1" type="ORF">GRI58_08690</name>
</gene>
<evidence type="ECO:0000313" key="1">
    <source>
        <dbReference type="EMBL" id="MXP28898.1"/>
    </source>
</evidence>
<dbReference type="EMBL" id="WTYA01000006">
    <property type="protein sequence ID" value="MXP28898.1"/>
    <property type="molecule type" value="Genomic_DNA"/>
</dbReference>
<organism evidence="1 2">
    <name type="scientific">Qipengyuania algicida</name>
    <dbReference type="NCBI Taxonomy" id="1836209"/>
    <lineage>
        <taxon>Bacteria</taxon>
        <taxon>Pseudomonadati</taxon>
        <taxon>Pseudomonadota</taxon>
        <taxon>Alphaproteobacteria</taxon>
        <taxon>Sphingomonadales</taxon>
        <taxon>Erythrobacteraceae</taxon>
        <taxon>Qipengyuania</taxon>
    </lineage>
</organism>
<dbReference type="Proteomes" id="UP000439780">
    <property type="component" value="Unassembled WGS sequence"/>
</dbReference>
<protein>
    <submittedName>
        <fullName evidence="1">Uncharacterized protein</fullName>
    </submittedName>
</protein>
<name>A0A845APL6_9SPHN</name>
<reference evidence="1 2" key="1">
    <citation type="submission" date="2019-12" db="EMBL/GenBank/DDBJ databases">
        <title>Genomic-based taxomic classification of the family Erythrobacteraceae.</title>
        <authorList>
            <person name="Xu L."/>
        </authorList>
    </citation>
    <scope>NUCLEOTIDE SEQUENCE [LARGE SCALE GENOMIC DNA]</scope>
    <source>
        <strain evidence="1 2">KEMB 9005-328</strain>
    </source>
</reference>
<evidence type="ECO:0000313" key="2">
    <source>
        <dbReference type="Proteomes" id="UP000439780"/>
    </source>
</evidence>
<dbReference type="RefSeq" id="WP_160753206.1">
    <property type="nucleotide sequence ID" value="NZ_WTYA01000006.1"/>
</dbReference>
<comment type="caution">
    <text evidence="1">The sequence shown here is derived from an EMBL/GenBank/DDBJ whole genome shotgun (WGS) entry which is preliminary data.</text>
</comment>
<proteinExistence type="predicted"/>
<accession>A0A845APL6</accession>
<dbReference type="OrthoDB" id="7433140at2"/>
<keyword evidence="2" id="KW-1185">Reference proteome</keyword>
<sequence>MTDLRHRMLEDRLVRDSARALVKADIENLRSDLAQKSIGERAFGRIADGAIDVYDEAVEVAADHKGALAAIVAALAMWFARHPLIAMFSDPDDEEFGESGTEQDHA</sequence>
<dbReference type="AlphaFoldDB" id="A0A845APL6"/>